<evidence type="ECO:0008006" key="3">
    <source>
        <dbReference type="Google" id="ProtNLM"/>
    </source>
</evidence>
<dbReference type="InterPro" id="IPR021753">
    <property type="entry name" value="DUF3319"/>
</dbReference>
<sequence>MKKRVFHRGHTIENASGHPDDWKCIIGGQSVSSKLTLIKKSIDWWCETKTFMPPNKLVAGQNNPARLTQTKVEEYKGFKLMNDSGENNQWYVIIGSRLLKGTPAAIKQHLDIVIQKRQQLQAQNK</sequence>
<dbReference type="EMBL" id="LDOU01000015">
    <property type="protein sequence ID" value="KLV07852.1"/>
    <property type="molecule type" value="Genomic_DNA"/>
</dbReference>
<accession>A0A0J1K056</accession>
<dbReference type="Proteomes" id="UP000035909">
    <property type="component" value="Unassembled WGS sequence"/>
</dbReference>
<dbReference type="Pfam" id="PF11782">
    <property type="entry name" value="DUF3319"/>
    <property type="match status" value="1"/>
</dbReference>
<protein>
    <recommendedName>
        <fullName evidence="3">DUF3319 domain-containing protein</fullName>
    </recommendedName>
</protein>
<evidence type="ECO:0000313" key="1">
    <source>
        <dbReference type="EMBL" id="KLV07852.1"/>
    </source>
</evidence>
<proteinExistence type="predicted"/>
<name>A0A0J1K056_9GAMM</name>
<gene>
    <name evidence="1" type="ORF">ABT57_13335</name>
</gene>
<dbReference type="OrthoDB" id="5872855at2"/>
<reference evidence="1 2" key="1">
    <citation type="submission" date="2015-05" db="EMBL/GenBank/DDBJ databases">
        <title>Photobacterium galathea sp. nov.</title>
        <authorList>
            <person name="Machado H."/>
            <person name="Gram L."/>
        </authorList>
    </citation>
    <scope>NUCLEOTIDE SEQUENCE [LARGE SCALE GENOMIC DNA]</scope>
    <source>
        <strain evidence="1 2">DSM 22954</strain>
    </source>
</reference>
<organism evidence="1 2">
    <name type="scientific">Photobacterium ganghwense</name>
    <dbReference type="NCBI Taxonomy" id="320778"/>
    <lineage>
        <taxon>Bacteria</taxon>
        <taxon>Pseudomonadati</taxon>
        <taxon>Pseudomonadota</taxon>
        <taxon>Gammaproteobacteria</taxon>
        <taxon>Vibrionales</taxon>
        <taxon>Vibrionaceae</taxon>
        <taxon>Photobacterium</taxon>
    </lineage>
</organism>
<dbReference type="RefSeq" id="WP_047885746.1">
    <property type="nucleotide sequence ID" value="NZ_CP071326.1"/>
</dbReference>
<comment type="caution">
    <text evidence="1">The sequence shown here is derived from an EMBL/GenBank/DDBJ whole genome shotgun (WGS) entry which is preliminary data.</text>
</comment>
<dbReference type="AlphaFoldDB" id="A0A0J1K056"/>
<evidence type="ECO:0000313" key="2">
    <source>
        <dbReference type="Proteomes" id="UP000035909"/>
    </source>
</evidence>
<dbReference type="PATRIC" id="fig|320778.3.peg.2904"/>
<keyword evidence="2" id="KW-1185">Reference proteome</keyword>